<comment type="caution">
    <text evidence="1">The sequence shown here is derived from an EMBL/GenBank/DDBJ whole genome shotgun (WGS) entry which is preliminary data.</text>
</comment>
<evidence type="ECO:0000313" key="1">
    <source>
        <dbReference type="EMBL" id="MFB9095445.1"/>
    </source>
</evidence>
<sequence>MKPIFSGNSDFEKSAFVNWRTSKQEDIQNMLVLAEGFLSSAIELAKASLANNSDKKADMLIFPILTNANHGIELYLKSLVWTLNKLLNSQYKIEGKHNIKQILETAKAKIKEYKDQDTLNYFNQQTEDLQNYIDELFAKIQATPQKDKMDFSRYPFDEKYSNHFYVDEIGNIEVDLENFVLRFEKILETLDERVSYFFYQELNQEW</sequence>
<reference evidence="1 2" key="1">
    <citation type="submission" date="2024-09" db="EMBL/GenBank/DDBJ databases">
        <authorList>
            <person name="Sun Q."/>
            <person name="Mori K."/>
        </authorList>
    </citation>
    <scope>NUCLEOTIDE SEQUENCE [LARGE SCALE GENOMIC DNA]</scope>
    <source>
        <strain evidence="1 2">CECT 7955</strain>
    </source>
</reference>
<evidence type="ECO:0000313" key="2">
    <source>
        <dbReference type="Proteomes" id="UP001589607"/>
    </source>
</evidence>
<name>A0ABV5GJ96_9FLAO</name>
<keyword evidence="2" id="KW-1185">Reference proteome</keyword>
<organism evidence="1 2">
    <name type="scientific">Flavobacterium jumunjinense</name>
    <dbReference type="NCBI Taxonomy" id="998845"/>
    <lineage>
        <taxon>Bacteria</taxon>
        <taxon>Pseudomonadati</taxon>
        <taxon>Bacteroidota</taxon>
        <taxon>Flavobacteriia</taxon>
        <taxon>Flavobacteriales</taxon>
        <taxon>Flavobacteriaceae</taxon>
        <taxon>Flavobacterium</taxon>
    </lineage>
</organism>
<dbReference type="EMBL" id="JBHMEY010000006">
    <property type="protein sequence ID" value="MFB9095445.1"/>
    <property type="molecule type" value="Genomic_DNA"/>
</dbReference>
<gene>
    <name evidence="1" type="ORF">ACFFVF_02865</name>
</gene>
<accession>A0ABV5GJ96</accession>
<evidence type="ECO:0008006" key="3">
    <source>
        <dbReference type="Google" id="ProtNLM"/>
    </source>
</evidence>
<proteinExistence type="predicted"/>
<dbReference type="RefSeq" id="WP_236457009.1">
    <property type="nucleotide sequence ID" value="NZ_CBCSGE010000010.1"/>
</dbReference>
<dbReference type="Proteomes" id="UP001589607">
    <property type="component" value="Unassembled WGS sequence"/>
</dbReference>
<protein>
    <recommendedName>
        <fullName evidence="3">HEPN domain-containing protein</fullName>
    </recommendedName>
</protein>